<dbReference type="InterPro" id="IPR029064">
    <property type="entry name" value="Ribosomal_eL30-like_sf"/>
</dbReference>
<gene>
    <name evidence="5" type="ORF">Athai_30820</name>
</gene>
<dbReference type="PANTHER" id="PTHR43191">
    <property type="entry name" value="RRNA METHYLTRANSFERASE 3"/>
    <property type="match status" value="1"/>
</dbReference>
<dbReference type="AlphaFoldDB" id="A0A7R7DPU8"/>
<dbReference type="Proteomes" id="UP000611640">
    <property type="component" value="Chromosome"/>
</dbReference>
<reference evidence="5 6" key="1">
    <citation type="submission" date="2020-08" db="EMBL/GenBank/DDBJ databases">
        <title>Whole genome shotgun sequence of Actinocatenispora thailandica NBRC 105041.</title>
        <authorList>
            <person name="Komaki H."/>
            <person name="Tamura T."/>
        </authorList>
    </citation>
    <scope>NUCLEOTIDE SEQUENCE [LARGE SCALE GENOMIC DNA]</scope>
    <source>
        <strain evidence="5 6">NBRC 105041</strain>
    </source>
</reference>
<dbReference type="Pfam" id="PF08032">
    <property type="entry name" value="SpoU_sub_bind"/>
    <property type="match status" value="1"/>
</dbReference>
<dbReference type="RefSeq" id="WP_203962087.1">
    <property type="nucleotide sequence ID" value="NZ_AP023355.1"/>
</dbReference>
<proteinExistence type="inferred from homology"/>
<dbReference type="Pfam" id="PF00588">
    <property type="entry name" value="SpoU_methylase"/>
    <property type="match status" value="1"/>
</dbReference>
<name>A0A7R7DPU8_9ACTN</name>
<dbReference type="InterPro" id="IPR001537">
    <property type="entry name" value="SpoU_MeTrfase"/>
</dbReference>
<keyword evidence="3" id="KW-0808">Transferase</keyword>
<dbReference type="GO" id="GO:0008173">
    <property type="term" value="F:RNA methyltransferase activity"/>
    <property type="evidence" value="ECO:0007669"/>
    <property type="project" value="InterPro"/>
</dbReference>
<accession>A0A7R7DPU8</accession>
<dbReference type="EMBL" id="AP023355">
    <property type="protein sequence ID" value="BCJ35579.1"/>
    <property type="molecule type" value="Genomic_DNA"/>
</dbReference>
<evidence type="ECO:0000256" key="3">
    <source>
        <dbReference type="ARBA" id="ARBA00022679"/>
    </source>
</evidence>
<dbReference type="GO" id="GO:0003723">
    <property type="term" value="F:RNA binding"/>
    <property type="evidence" value="ECO:0007669"/>
    <property type="project" value="InterPro"/>
</dbReference>
<feature type="domain" description="RNA 2-O ribose methyltransferase substrate binding" evidence="4">
    <location>
        <begin position="38"/>
        <end position="158"/>
    </location>
</feature>
<evidence type="ECO:0000259" key="4">
    <source>
        <dbReference type="SMART" id="SM00967"/>
    </source>
</evidence>
<keyword evidence="6" id="KW-1185">Reference proteome</keyword>
<dbReference type="Gene3D" id="3.30.1330.30">
    <property type="match status" value="1"/>
</dbReference>
<dbReference type="GO" id="GO:0032259">
    <property type="term" value="P:methylation"/>
    <property type="evidence" value="ECO:0007669"/>
    <property type="project" value="UniProtKB-KW"/>
</dbReference>
<dbReference type="SUPFAM" id="SSF75217">
    <property type="entry name" value="alpha/beta knot"/>
    <property type="match status" value="1"/>
</dbReference>
<dbReference type="GO" id="GO:0006396">
    <property type="term" value="P:RNA processing"/>
    <property type="evidence" value="ECO:0007669"/>
    <property type="project" value="InterPro"/>
</dbReference>
<dbReference type="Gene3D" id="3.40.1280.10">
    <property type="match status" value="1"/>
</dbReference>
<keyword evidence="2 5" id="KW-0489">Methyltransferase</keyword>
<dbReference type="KEGG" id="atl:Athai_30820"/>
<evidence type="ECO:0000313" key="5">
    <source>
        <dbReference type="EMBL" id="BCJ35579.1"/>
    </source>
</evidence>
<dbReference type="InterPro" id="IPR029028">
    <property type="entry name" value="Alpha/beta_knot_MTases"/>
</dbReference>
<organism evidence="5 6">
    <name type="scientific">Actinocatenispora thailandica</name>
    <dbReference type="NCBI Taxonomy" id="227318"/>
    <lineage>
        <taxon>Bacteria</taxon>
        <taxon>Bacillati</taxon>
        <taxon>Actinomycetota</taxon>
        <taxon>Actinomycetes</taxon>
        <taxon>Micromonosporales</taxon>
        <taxon>Micromonosporaceae</taxon>
        <taxon>Actinocatenispora</taxon>
    </lineage>
</organism>
<protein>
    <submittedName>
        <fullName evidence="5">RNA methyltransferase</fullName>
    </submittedName>
</protein>
<dbReference type="InterPro" id="IPR051259">
    <property type="entry name" value="rRNA_Methyltransferase"/>
</dbReference>
<sequence>MTGRPGDVGTVYTERTPRVVRARTLLRRSRRDEQRRFLAEGPQAVSEALAVEDAAGAVEPLTGAGERPAGAVEAVDAEELFGTVEAVGAEELFGTVEAVGAEELFGTVEALSRYASLVESARAAGVRVSAVTDRALASLADTRNPQGLVAVCRYRDVPLADVLARRPRLVVVLAGIADPGNAGTVLRTADAAGADAVVFTDDSVDVYNGKCVRSSAGSVFHLDVVRGGAPLAVVAALRSAGLWVAATDLRGAYDLDDLVDAGAFAVPTGWLFGTEAHGLSAELSAAADARVRVPIHGRAESLNLAAAAAVCLYTSARAQRPRGAAEPSRTDAEGR</sequence>
<dbReference type="GO" id="GO:0005737">
    <property type="term" value="C:cytoplasm"/>
    <property type="evidence" value="ECO:0007669"/>
    <property type="project" value="UniProtKB-ARBA"/>
</dbReference>
<dbReference type="PANTHER" id="PTHR43191:SF2">
    <property type="entry name" value="RRNA METHYLTRANSFERASE 3, MITOCHONDRIAL"/>
    <property type="match status" value="1"/>
</dbReference>
<evidence type="ECO:0000256" key="1">
    <source>
        <dbReference type="ARBA" id="ARBA00007228"/>
    </source>
</evidence>
<dbReference type="InterPro" id="IPR013123">
    <property type="entry name" value="SpoU_subst-bd"/>
</dbReference>
<dbReference type="SUPFAM" id="SSF55315">
    <property type="entry name" value="L30e-like"/>
    <property type="match status" value="2"/>
</dbReference>
<evidence type="ECO:0000313" key="6">
    <source>
        <dbReference type="Proteomes" id="UP000611640"/>
    </source>
</evidence>
<comment type="similarity">
    <text evidence="1">Belongs to the class IV-like SAM-binding methyltransferase superfamily. RNA methyltransferase TrmH family.</text>
</comment>
<dbReference type="InterPro" id="IPR029026">
    <property type="entry name" value="tRNA_m1G_MTases_N"/>
</dbReference>
<dbReference type="SMART" id="SM00967">
    <property type="entry name" value="SpoU_sub_bind"/>
    <property type="match status" value="1"/>
</dbReference>
<evidence type="ECO:0000256" key="2">
    <source>
        <dbReference type="ARBA" id="ARBA00022603"/>
    </source>
</evidence>
<dbReference type="CDD" id="cd18095">
    <property type="entry name" value="SpoU-like_rRNA-MTase"/>
    <property type="match status" value="1"/>
</dbReference>